<evidence type="ECO:0008006" key="4">
    <source>
        <dbReference type="Google" id="ProtNLM"/>
    </source>
</evidence>
<feature type="chain" id="PRO_5009301043" description="Cytochrome c domain-containing protein" evidence="1">
    <location>
        <begin position="21"/>
        <end position="538"/>
    </location>
</feature>
<dbReference type="Proteomes" id="UP000198634">
    <property type="component" value="Unassembled WGS sequence"/>
</dbReference>
<evidence type="ECO:0000313" key="3">
    <source>
        <dbReference type="Proteomes" id="UP000198634"/>
    </source>
</evidence>
<keyword evidence="3" id="KW-1185">Reference proteome</keyword>
<dbReference type="OrthoDB" id="8692at2"/>
<dbReference type="EMBL" id="FOEP01000023">
    <property type="protein sequence ID" value="SER06207.1"/>
    <property type="molecule type" value="Genomic_DNA"/>
</dbReference>
<feature type="signal peptide" evidence="1">
    <location>
        <begin position="1"/>
        <end position="20"/>
    </location>
</feature>
<name>A0A1H9L4Y9_9RHOB</name>
<sequence>MNLTAFPAALLALIGTVALAAASDISVMTTQQIMTARPTSGELAVAGRIYNPEAPVPPQCYTAIEGRYNPCYVCHQNNDDPTRPSFMQDGSLQQAYEFSEAGLTNHHRNLFLDRTDQVAAISDRDILAYIDHDNYSPLADRLNANGWTGWKPDLAGYADGTTAFDARGHARDGSGWVAFNYKPQPSTFWPTNGSTDDVLIRLPAAFRTLPDGSPSRDAYTANLALLELSFQDLDSVTLPAVDETALNDDIDGDGKLGTATTITRRATYLGAASEVPLHRMLYPLGTEFLHSVRYVGIDGDKITTARRMKELRYMIKTRALSLPELASRYGNEIQEKIDENLPRYIDLGDRGMDTGFGWTLLGFIEDADGALRPQTNEEQFFCRGCHSTLGANLDQTWAFPRKQRGAQGWGYIDYTTMRDLPNLGEAMGEIETYFTRVGGGDEFRSNTEILARWFNPDGTVNHAAMAGKTVYDLITPSRERALQLNKAYRVIVSQQSFVYGRDATVTPPHNVHERIDDATADTLPRDKRFAHDIRLSWD</sequence>
<dbReference type="STRING" id="657014.SAMN04488092_1238"/>
<protein>
    <recommendedName>
        <fullName evidence="4">Cytochrome c domain-containing protein</fullName>
    </recommendedName>
</protein>
<keyword evidence="1" id="KW-0732">Signal</keyword>
<organism evidence="2 3">
    <name type="scientific">Thalassovita taeanensis</name>
    <dbReference type="NCBI Taxonomy" id="657014"/>
    <lineage>
        <taxon>Bacteria</taxon>
        <taxon>Pseudomonadati</taxon>
        <taxon>Pseudomonadota</taxon>
        <taxon>Alphaproteobacteria</taxon>
        <taxon>Rhodobacterales</taxon>
        <taxon>Roseobacteraceae</taxon>
        <taxon>Thalassovita</taxon>
    </lineage>
</organism>
<dbReference type="AlphaFoldDB" id="A0A1H9L4Y9"/>
<gene>
    <name evidence="2" type="ORF">SAMN04488092_1238</name>
</gene>
<evidence type="ECO:0000313" key="2">
    <source>
        <dbReference type="EMBL" id="SER06207.1"/>
    </source>
</evidence>
<dbReference type="RefSeq" id="WP_090271364.1">
    <property type="nucleotide sequence ID" value="NZ_FOEP01000023.1"/>
</dbReference>
<evidence type="ECO:0000256" key="1">
    <source>
        <dbReference type="SAM" id="SignalP"/>
    </source>
</evidence>
<proteinExistence type="predicted"/>
<accession>A0A1H9L4Y9</accession>
<reference evidence="2 3" key="1">
    <citation type="submission" date="2016-10" db="EMBL/GenBank/DDBJ databases">
        <authorList>
            <person name="de Groot N.N."/>
        </authorList>
    </citation>
    <scope>NUCLEOTIDE SEQUENCE [LARGE SCALE GENOMIC DNA]</scope>
    <source>
        <strain evidence="2 3">DSM 22007</strain>
    </source>
</reference>